<evidence type="ECO:0000313" key="2">
    <source>
        <dbReference type="Proteomes" id="UP000187609"/>
    </source>
</evidence>
<feature type="non-terminal residue" evidence="1">
    <location>
        <position position="80"/>
    </location>
</feature>
<protein>
    <submittedName>
        <fullName evidence="1">Uncharacterized protein</fullName>
    </submittedName>
</protein>
<dbReference type="EMBL" id="MJEQ01037191">
    <property type="protein sequence ID" value="OIS98731.1"/>
    <property type="molecule type" value="Genomic_DNA"/>
</dbReference>
<sequence length="80" mass="9308">MELFPVYVLRSGEWEENKFINFVSDYVIIESTFSYNNLVAAILEQIRIDCELNTLEINFLPKDGLPTILIYNNTGVKVYI</sequence>
<reference evidence="1" key="1">
    <citation type="submission" date="2016-11" db="EMBL/GenBank/DDBJ databases">
        <title>The genome of Nicotiana attenuata.</title>
        <authorList>
            <person name="Xu S."/>
            <person name="Brockmoeller T."/>
            <person name="Gaquerel E."/>
            <person name="Navarro A."/>
            <person name="Kuhl H."/>
            <person name="Gase K."/>
            <person name="Ling Z."/>
            <person name="Zhou W."/>
            <person name="Kreitzer C."/>
            <person name="Stanke M."/>
            <person name="Tang H."/>
            <person name="Lyons E."/>
            <person name="Pandey P."/>
            <person name="Pandey S.P."/>
            <person name="Timmermann B."/>
            <person name="Baldwin I.T."/>
        </authorList>
    </citation>
    <scope>NUCLEOTIDE SEQUENCE [LARGE SCALE GENOMIC DNA]</scope>
    <source>
        <strain evidence="1">UT</strain>
    </source>
</reference>
<evidence type="ECO:0000313" key="1">
    <source>
        <dbReference type="EMBL" id="OIS98731.1"/>
    </source>
</evidence>
<proteinExistence type="predicted"/>
<name>A0A1J6I2I4_NICAT</name>
<dbReference type="Gramene" id="OIS98731">
    <property type="protein sequence ID" value="OIS98731"/>
    <property type="gene ID" value="A4A49_60927"/>
</dbReference>
<organism evidence="1 2">
    <name type="scientific">Nicotiana attenuata</name>
    <name type="common">Coyote tobacco</name>
    <dbReference type="NCBI Taxonomy" id="49451"/>
    <lineage>
        <taxon>Eukaryota</taxon>
        <taxon>Viridiplantae</taxon>
        <taxon>Streptophyta</taxon>
        <taxon>Embryophyta</taxon>
        <taxon>Tracheophyta</taxon>
        <taxon>Spermatophyta</taxon>
        <taxon>Magnoliopsida</taxon>
        <taxon>eudicotyledons</taxon>
        <taxon>Gunneridae</taxon>
        <taxon>Pentapetalae</taxon>
        <taxon>asterids</taxon>
        <taxon>lamiids</taxon>
        <taxon>Solanales</taxon>
        <taxon>Solanaceae</taxon>
        <taxon>Nicotianoideae</taxon>
        <taxon>Nicotianeae</taxon>
        <taxon>Nicotiana</taxon>
    </lineage>
</organism>
<accession>A0A1J6I2I4</accession>
<keyword evidence="2" id="KW-1185">Reference proteome</keyword>
<gene>
    <name evidence="1" type="ORF">A4A49_60927</name>
</gene>
<dbReference type="Proteomes" id="UP000187609">
    <property type="component" value="Unassembled WGS sequence"/>
</dbReference>
<dbReference type="AlphaFoldDB" id="A0A1J6I2I4"/>
<comment type="caution">
    <text evidence="1">The sequence shown here is derived from an EMBL/GenBank/DDBJ whole genome shotgun (WGS) entry which is preliminary data.</text>
</comment>